<dbReference type="EMBL" id="CAJNNV010010461">
    <property type="protein sequence ID" value="CAE8598638.1"/>
    <property type="molecule type" value="Genomic_DNA"/>
</dbReference>
<protein>
    <submittedName>
        <fullName evidence="1">Uncharacterized protein</fullName>
    </submittedName>
</protein>
<reference evidence="1" key="1">
    <citation type="submission" date="2021-02" db="EMBL/GenBank/DDBJ databases">
        <authorList>
            <person name="Dougan E. K."/>
            <person name="Rhodes N."/>
            <person name="Thang M."/>
            <person name="Chan C."/>
        </authorList>
    </citation>
    <scope>NUCLEOTIDE SEQUENCE</scope>
</reference>
<comment type="caution">
    <text evidence="1">The sequence shown here is derived from an EMBL/GenBank/DDBJ whole genome shotgun (WGS) entry which is preliminary data.</text>
</comment>
<organism evidence="1 2">
    <name type="scientific">Polarella glacialis</name>
    <name type="common">Dinoflagellate</name>
    <dbReference type="NCBI Taxonomy" id="89957"/>
    <lineage>
        <taxon>Eukaryota</taxon>
        <taxon>Sar</taxon>
        <taxon>Alveolata</taxon>
        <taxon>Dinophyceae</taxon>
        <taxon>Suessiales</taxon>
        <taxon>Suessiaceae</taxon>
        <taxon>Polarella</taxon>
    </lineage>
</organism>
<gene>
    <name evidence="1" type="ORF">PGLA1383_LOCUS17040</name>
</gene>
<accession>A0A813EED4</accession>
<sequence>MRQQLRHSPSILSWSQPAKQVGLLSFHDATAAFMQSSGIERLLLLGMPSQQPPPGIFPGEVRVASGSIYGATDAPRQWYLHLRTTLLRRGLQECALEKGLFALRGSADFA</sequence>
<name>A0A813EED4_POLGL</name>
<dbReference type="OrthoDB" id="413361at2759"/>
<dbReference type="Proteomes" id="UP000654075">
    <property type="component" value="Unassembled WGS sequence"/>
</dbReference>
<dbReference type="AlphaFoldDB" id="A0A813EED4"/>
<evidence type="ECO:0000313" key="1">
    <source>
        <dbReference type="EMBL" id="CAE8598638.1"/>
    </source>
</evidence>
<evidence type="ECO:0000313" key="2">
    <source>
        <dbReference type="Proteomes" id="UP000654075"/>
    </source>
</evidence>
<proteinExistence type="predicted"/>
<keyword evidence="2" id="KW-1185">Reference proteome</keyword>